<dbReference type="PROSITE" id="PS50181">
    <property type="entry name" value="FBOX"/>
    <property type="match status" value="1"/>
</dbReference>
<feature type="domain" description="F-box" evidence="1">
    <location>
        <begin position="7"/>
        <end position="59"/>
    </location>
</feature>
<dbReference type="OrthoDB" id="3176989at2759"/>
<protein>
    <recommendedName>
        <fullName evidence="1">F-box domain-containing protein</fullName>
    </recommendedName>
</protein>
<keyword evidence="3" id="KW-1185">Reference proteome</keyword>
<dbReference type="AlphaFoldDB" id="A0A0C2XF94"/>
<reference evidence="3" key="2">
    <citation type="submission" date="2015-01" db="EMBL/GenBank/DDBJ databases">
        <title>Evolutionary Origins and Diversification of the Mycorrhizal Mutualists.</title>
        <authorList>
            <consortium name="DOE Joint Genome Institute"/>
            <consortium name="Mycorrhizal Genomics Consortium"/>
            <person name="Kohler A."/>
            <person name="Kuo A."/>
            <person name="Nagy L.G."/>
            <person name="Floudas D."/>
            <person name="Copeland A."/>
            <person name="Barry K.W."/>
            <person name="Cichocki N."/>
            <person name="Veneault-Fourrey C."/>
            <person name="LaButti K."/>
            <person name="Lindquist E.A."/>
            <person name="Lipzen A."/>
            <person name="Lundell T."/>
            <person name="Morin E."/>
            <person name="Murat C."/>
            <person name="Riley R."/>
            <person name="Ohm R."/>
            <person name="Sun H."/>
            <person name="Tunlid A."/>
            <person name="Henrissat B."/>
            <person name="Grigoriev I.V."/>
            <person name="Hibbett D.S."/>
            <person name="Martin F."/>
        </authorList>
    </citation>
    <scope>NUCLEOTIDE SEQUENCE [LARGE SCALE GENOMIC DNA]</scope>
    <source>
        <strain evidence="3">MAFF 305830</strain>
    </source>
</reference>
<sequence>MARTEAASIAEKLPFDVLCHIFKYYAQTETVEHPLETLFLVCRSWSTAVQDYSCLWSTIVIKFEDLQELKAWERRVPGRLGRCMADSLFTIQIMDLAKTPRRSVEEFKYTITYDKLLGSLAGIDGCHIHRWQKLTAITQLNLRSRLGTYLSYPLPNLEELDVTGIYPTGSPFPYTPMLKRFHSPSRWPSAFPDLTTIEDLGFDHNYIKEENLVNCTSVLKVTTYNAEDAPYCIPAVFPSVTHLCLSWPSGQGDEGEGYLVTPALKHLELCARSREDFYWVIECEGLPLDQVEQATITSKAPLFDNLEDIREGFCALLTVMTGLKTLEVKGSIMRKLVAAMISNEEIESLGEGDSLLDIGGNKVKLDQGVEAY</sequence>
<accession>A0A0C2XF94</accession>
<dbReference type="Proteomes" id="UP000054097">
    <property type="component" value="Unassembled WGS sequence"/>
</dbReference>
<dbReference type="Pfam" id="PF12937">
    <property type="entry name" value="F-box-like"/>
    <property type="match status" value="1"/>
</dbReference>
<organism evidence="2 3">
    <name type="scientific">Serendipita vermifera MAFF 305830</name>
    <dbReference type="NCBI Taxonomy" id="933852"/>
    <lineage>
        <taxon>Eukaryota</taxon>
        <taxon>Fungi</taxon>
        <taxon>Dikarya</taxon>
        <taxon>Basidiomycota</taxon>
        <taxon>Agaricomycotina</taxon>
        <taxon>Agaricomycetes</taxon>
        <taxon>Sebacinales</taxon>
        <taxon>Serendipitaceae</taxon>
        <taxon>Serendipita</taxon>
    </lineage>
</organism>
<evidence type="ECO:0000313" key="3">
    <source>
        <dbReference type="Proteomes" id="UP000054097"/>
    </source>
</evidence>
<gene>
    <name evidence="2" type="ORF">M408DRAFT_24189</name>
</gene>
<dbReference type="EMBL" id="KN824296">
    <property type="protein sequence ID" value="KIM27822.1"/>
    <property type="molecule type" value="Genomic_DNA"/>
</dbReference>
<dbReference type="InterPro" id="IPR030476">
    <property type="entry name" value="Pentaxin_CS"/>
</dbReference>
<evidence type="ECO:0000259" key="1">
    <source>
        <dbReference type="PROSITE" id="PS50181"/>
    </source>
</evidence>
<dbReference type="Gene3D" id="1.20.1280.50">
    <property type="match status" value="1"/>
</dbReference>
<dbReference type="PROSITE" id="PS00289">
    <property type="entry name" value="PTX_1"/>
    <property type="match status" value="1"/>
</dbReference>
<name>A0A0C2XF94_SERVB</name>
<dbReference type="SUPFAM" id="SSF52047">
    <property type="entry name" value="RNI-like"/>
    <property type="match status" value="1"/>
</dbReference>
<proteinExistence type="predicted"/>
<dbReference type="InterPro" id="IPR001810">
    <property type="entry name" value="F-box_dom"/>
</dbReference>
<evidence type="ECO:0000313" key="2">
    <source>
        <dbReference type="EMBL" id="KIM27822.1"/>
    </source>
</evidence>
<reference evidence="2 3" key="1">
    <citation type="submission" date="2014-04" db="EMBL/GenBank/DDBJ databases">
        <authorList>
            <consortium name="DOE Joint Genome Institute"/>
            <person name="Kuo A."/>
            <person name="Zuccaro A."/>
            <person name="Kohler A."/>
            <person name="Nagy L.G."/>
            <person name="Floudas D."/>
            <person name="Copeland A."/>
            <person name="Barry K.W."/>
            <person name="Cichocki N."/>
            <person name="Veneault-Fourrey C."/>
            <person name="LaButti K."/>
            <person name="Lindquist E.A."/>
            <person name="Lipzen A."/>
            <person name="Lundell T."/>
            <person name="Morin E."/>
            <person name="Murat C."/>
            <person name="Sun H."/>
            <person name="Tunlid A."/>
            <person name="Henrissat B."/>
            <person name="Grigoriev I.V."/>
            <person name="Hibbett D.S."/>
            <person name="Martin F."/>
            <person name="Nordberg H.P."/>
            <person name="Cantor M.N."/>
            <person name="Hua S.X."/>
        </authorList>
    </citation>
    <scope>NUCLEOTIDE SEQUENCE [LARGE SCALE GENOMIC DNA]</scope>
    <source>
        <strain evidence="2 3">MAFF 305830</strain>
    </source>
</reference>
<dbReference type="HOGENOM" id="CLU_045728_0_0_1"/>